<dbReference type="Proteomes" id="UP001162480">
    <property type="component" value="Chromosome 22"/>
</dbReference>
<gene>
    <name evidence="1" type="ORF">OCTVUL_1B013871</name>
</gene>
<organism evidence="1 2">
    <name type="scientific">Octopus vulgaris</name>
    <name type="common">Common octopus</name>
    <dbReference type="NCBI Taxonomy" id="6645"/>
    <lineage>
        <taxon>Eukaryota</taxon>
        <taxon>Metazoa</taxon>
        <taxon>Spiralia</taxon>
        <taxon>Lophotrochozoa</taxon>
        <taxon>Mollusca</taxon>
        <taxon>Cephalopoda</taxon>
        <taxon>Coleoidea</taxon>
        <taxon>Octopodiformes</taxon>
        <taxon>Octopoda</taxon>
        <taxon>Incirrata</taxon>
        <taxon>Octopodidae</taxon>
        <taxon>Octopus</taxon>
    </lineage>
</organism>
<keyword evidence="2" id="KW-1185">Reference proteome</keyword>
<sequence length="100" mass="11520">MKPYVRRHRNILTNRLKAIQAERSTELLNHLKHRGSRDVHIFVDEKKFMADGVANRQNSRVIAYDLSQVPSAMHSRNPTSIIVFGAVANEEYLELEHIGI</sequence>
<protein>
    <submittedName>
        <fullName evidence="1">Uncharacterized protein</fullName>
    </submittedName>
</protein>
<reference evidence="1" key="1">
    <citation type="submission" date="2023-08" db="EMBL/GenBank/DDBJ databases">
        <authorList>
            <person name="Alioto T."/>
            <person name="Alioto T."/>
            <person name="Gomez Garrido J."/>
        </authorList>
    </citation>
    <scope>NUCLEOTIDE SEQUENCE</scope>
</reference>
<evidence type="ECO:0000313" key="2">
    <source>
        <dbReference type="Proteomes" id="UP001162480"/>
    </source>
</evidence>
<evidence type="ECO:0000313" key="1">
    <source>
        <dbReference type="EMBL" id="CAI9739055.1"/>
    </source>
</evidence>
<proteinExistence type="predicted"/>
<name>A0AA36FHM2_OCTVU</name>
<dbReference type="EMBL" id="OX597835">
    <property type="protein sequence ID" value="CAI9739055.1"/>
    <property type="molecule type" value="Genomic_DNA"/>
</dbReference>
<accession>A0AA36FHM2</accession>
<dbReference type="AlphaFoldDB" id="A0AA36FHM2"/>